<organism evidence="1 2">
    <name type="scientific">Iodobacter violaceini</name>
    <dbReference type="NCBI Taxonomy" id="3044271"/>
    <lineage>
        <taxon>Bacteria</taxon>
        <taxon>Pseudomonadati</taxon>
        <taxon>Pseudomonadota</taxon>
        <taxon>Betaproteobacteria</taxon>
        <taxon>Neisseriales</taxon>
        <taxon>Chitinibacteraceae</taxon>
        <taxon>Iodobacter</taxon>
    </lineage>
</organism>
<dbReference type="Gene3D" id="1.10.260.40">
    <property type="entry name" value="lambda repressor-like DNA-binding domains"/>
    <property type="match status" value="1"/>
</dbReference>
<accession>A0ABX0KQC3</accession>
<comment type="caution">
    <text evidence="1">The sequence shown here is derived from an EMBL/GenBank/DDBJ whole genome shotgun (WGS) entry which is preliminary data.</text>
</comment>
<dbReference type="RefSeq" id="WP_166826116.1">
    <property type="nucleotide sequence ID" value="NZ_JAAOLX010000005.1"/>
</dbReference>
<reference evidence="1 2" key="1">
    <citation type="submission" date="2020-03" db="EMBL/GenBank/DDBJ databases">
        <title>Draft genome sequence of environmentally isolated violet-colored cultures.</title>
        <authorList>
            <person name="Wilson H.S."/>
        </authorList>
    </citation>
    <scope>NUCLEOTIDE SEQUENCE [LARGE SCALE GENOMIC DNA]</scope>
    <source>
        <strain evidence="1 2">HSC-16F04</strain>
    </source>
</reference>
<gene>
    <name evidence="1" type="ORF">HA050_11645</name>
</gene>
<name>A0ABX0KQC3_9NEIS</name>
<dbReference type="Proteomes" id="UP000712570">
    <property type="component" value="Unassembled WGS sequence"/>
</dbReference>
<dbReference type="EMBL" id="JAAOLX010000005">
    <property type="protein sequence ID" value="NHQ86771.1"/>
    <property type="molecule type" value="Genomic_DNA"/>
</dbReference>
<dbReference type="SUPFAM" id="SSF47413">
    <property type="entry name" value="lambda repressor-like DNA-binding domains"/>
    <property type="match status" value="1"/>
</dbReference>
<evidence type="ECO:0000313" key="2">
    <source>
        <dbReference type="Proteomes" id="UP000712570"/>
    </source>
</evidence>
<dbReference type="InterPro" id="IPR001387">
    <property type="entry name" value="Cro/C1-type_HTH"/>
</dbReference>
<sequence>MKSPMDAKMQTKTQLYHYTMCGLDNVYLENGYTHTQTTYGLAVKIEDSEGLDRAIAVALINGNAHLNGKEIRFMRTMIGMSQGDLAAQWLNKDAQTIARWEKGTNQIPCAEEMLFRLFSKAFLDGNETVRQAVHSLNFIDRVKSQPIVLSKADGHWVPSTQVIEPEKYTG</sequence>
<proteinExistence type="predicted"/>
<protein>
    <submittedName>
        <fullName evidence="1">Transcriptional regulator</fullName>
    </submittedName>
</protein>
<dbReference type="InterPro" id="IPR010982">
    <property type="entry name" value="Lambda_DNA-bd_dom_sf"/>
</dbReference>
<evidence type="ECO:0000313" key="1">
    <source>
        <dbReference type="EMBL" id="NHQ86771.1"/>
    </source>
</evidence>
<dbReference type="CDD" id="cd00093">
    <property type="entry name" value="HTH_XRE"/>
    <property type="match status" value="1"/>
</dbReference>
<keyword evidence="2" id="KW-1185">Reference proteome</keyword>